<feature type="signal peptide" evidence="2">
    <location>
        <begin position="1"/>
        <end position="20"/>
    </location>
</feature>
<evidence type="ECO:0000313" key="4">
    <source>
        <dbReference type="Proteomes" id="UP000315648"/>
    </source>
</evidence>
<reference evidence="3 4" key="1">
    <citation type="submission" date="2019-07" db="EMBL/GenBank/DDBJ databases">
        <title>Description of 53C-WASEF.</title>
        <authorList>
            <person name="Pitt A."/>
            <person name="Hahn M.W."/>
        </authorList>
    </citation>
    <scope>NUCLEOTIDE SEQUENCE [LARGE SCALE GENOMIC DNA]</scope>
    <source>
        <strain evidence="3 4">53C-WASEF</strain>
    </source>
</reference>
<keyword evidence="1" id="KW-0472">Membrane</keyword>
<gene>
    <name evidence="3" type="ORF">FPL22_04260</name>
</gene>
<evidence type="ECO:0008006" key="5">
    <source>
        <dbReference type="Google" id="ProtNLM"/>
    </source>
</evidence>
<keyword evidence="1" id="KW-1133">Transmembrane helix</keyword>
<dbReference type="AlphaFoldDB" id="A0A556QPG3"/>
<accession>A0A556QPG3</accession>
<dbReference type="RefSeq" id="WP_144228860.1">
    <property type="nucleotide sequence ID" value="NZ_CBCRVV010000034.1"/>
</dbReference>
<dbReference type="EMBL" id="VMBG01000001">
    <property type="protein sequence ID" value="TSJ78519.1"/>
    <property type="molecule type" value="Genomic_DNA"/>
</dbReference>
<keyword evidence="2" id="KW-0732">Signal</keyword>
<name>A0A556QPG3_9BACT</name>
<feature type="chain" id="PRO_5022143120" description="PEP-CTERM sorting domain-containing protein" evidence="2">
    <location>
        <begin position="21"/>
        <end position="330"/>
    </location>
</feature>
<protein>
    <recommendedName>
        <fullName evidence="5">PEP-CTERM sorting domain-containing protein</fullName>
    </recommendedName>
</protein>
<evidence type="ECO:0000313" key="3">
    <source>
        <dbReference type="EMBL" id="TSJ78519.1"/>
    </source>
</evidence>
<comment type="caution">
    <text evidence="3">The sequence shown here is derived from an EMBL/GenBank/DDBJ whole genome shotgun (WGS) entry which is preliminary data.</text>
</comment>
<feature type="transmembrane region" description="Helical" evidence="1">
    <location>
        <begin position="306"/>
        <end position="323"/>
    </location>
</feature>
<proteinExistence type="predicted"/>
<dbReference type="Proteomes" id="UP000315648">
    <property type="component" value="Unassembled WGS sequence"/>
</dbReference>
<sequence>MKSFLLAFASFALAVGAAQAQIFSNGTGGGAFTTGSTWIGGVAPTAAQSWIIQATDIVTATASLTPSTDAAHTINGTFNMAAGAHYNIVGGGVTLNINGSLTTERIFTNGSIANSTARITLSGGSLTITNRLHLIASNTTNTAINKFTLSGGTVDLSAASGGFKLYGADADDRAQFTVIGNAGTFNATGREVALYNTTVGFENSAAAINFTFGSTAGAGAVTVVNSGLLTFSNNQFTIDFTSIARPLTTTSYSTTLFDYTSFSGLFTAANLTSIGLGAGESAMLVKDDINKLIRVDYTLTSSIPEPSTFAFVLGLLALGFVSLRRRGSKN</sequence>
<evidence type="ECO:0000256" key="2">
    <source>
        <dbReference type="SAM" id="SignalP"/>
    </source>
</evidence>
<evidence type="ECO:0000256" key="1">
    <source>
        <dbReference type="SAM" id="Phobius"/>
    </source>
</evidence>
<keyword evidence="4" id="KW-1185">Reference proteome</keyword>
<keyword evidence="1" id="KW-0812">Transmembrane</keyword>
<organism evidence="3 4">
    <name type="scientific">Rariglobus hedericola</name>
    <dbReference type="NCBI Taxonomy" id="2597822"/>
    <lineage>
        <taxon>Bacteria</taxon>
        <taxon>Pseudomonadati</taxon>
        <taxon>Verrucomicrobiota</taxon>
        <taxon>Opitutia</taxon>
        <taxon>Opitutales</taxon>
        <taxon>Opitutaceae</taxon>
        <taxon>Rariglobus</taxon>
    </lineage>
</organism>